<dbReference type="Proteomes" id="UP000748025">
    <property type="component" value="Unassembled WGS sequence"/>
</dbReference>
<dbReference type="EMBL" id="SRPW01000983">
    <property type="protein sequence ID" value="KAG6009699.1"/>
    <property type="molecule type" value="Genomic_DNA"/>
</dbReference>
<accession>A0A9P7NAK3</accession>
<sequence>MSAAVNNRSSREVLEDAIEELTTENVVLESMEFESWPGIELERQKADHIGNADIKQCGRAQTTSVKFHMRAAKLLYPGCITDDGTSDQSHLAELEKQKYE</sequence>
<keyword evidence="3" id="KW-1185">Reference proteome</keyword>
<feature type="region of interest" description="Disordered" evidence="1">
    <location>
        <begin position="81"/>
        <end position="100"/>
    </location>
</feature>
<dbReference type="AlphaFoldDB" id="A0A9P7NAK3"/>
<evidence type="ECO:0000313" key="2">
    <source>
        <dbReference type="EMBL" id="KAG6009699.1"/>
    </source>
</evidence>
<organism evidence="2 3">
    <name type="scientific">Claviceps pusilla</name>
    <dbReference type="NCBI Taxonomy" id="123648"/>
    <lineage>
        <taxon>Eukaryota</taxon>
        <taxon>Fungi</taxon>
        <taxon>Dikarya</taxon>
        <taxon>Ascomycota</taxon>
        <taxon>Pezizomycotina</taxon>
        <taxon>Sordariomycetes</taxon>
        <taxon>Hypocreomycetidae</taxon>
        <taxon>Hypocreales</taxon>
        <taxon>Clavicipitaceae</taxon>
        <taxon>Claviceps</taxon>
    </lineage>
</organism>
<comment type="caution">
    <text evidence="2">The sequence shown here is derived from an EMBL/GenBank/DDBJ whole genome shotgun (WGS) entry which is preliminary data.</text>
</comment>
<reference evidence="2" key="1">
    <citation type="journal article" date="2020" name="bioRxiv">
        <title>Whole genome comparisons of ergot fungi reveals the divergence and evolution of species within the genus Claviceps are the result of varying mechanisms driving genome evolution and host range expansion.</title>
        <authorList>
            <person name="Wyka S.A."/>
            <person name="Mondo S.J."/>
            <person name="Liu M."/>
            <person name="Dettman J."/>
            <person name="Nalam V."/>
            <person name="Broders K.D."/>
        </authorList>
    </citation>
    <scope>NUCLEOTIDE SEQUENCE</scope>
    <source>
        <strain evidence="2">CCC 602</strain>
    </source>
</reference>
<evidence type="ECO:0000256" key="1">
    <source>
        <dbReference type="SAM" id="MobiDB-lite"/>
    </source>
</evidence>
<feature type="compositionally biased region" description="Basic and acidic residues" evidence="1">
    <location>
        <begin position="90"/>
        <end position="100"/>
    </location>
</feature>
<gene>
    <name evidence="2" type="ORF">E4U43_008682</name>
</gene>
<name>A0A9P7NAK3_9HYPO</name>
<proteinExistence type="predicted"/>
<evidence type="ECO:0000313" key="3">
    <source>
        <dbReference type="Proteomes" id="UP000748025"/>
    </source>
</evidence>
<dbReference type="OrthoDB" id="4961422at2759"/>
<protein>
    <submittedName>
        <fullName evidence="2">Uncharacterized protein</fullName>
    </submittedName>
</protein>